<feature type="region of interest" description="Disordered" evidence="1">
    <location>
        <begin position="18"/>
        <end position="39"/>
    </location>
</feature>
<dbReference type="InterPro" id="IPR005804">
    <property type="entry name" value="FA_desaturase_dom"/>
</dbReference>
<dbReference type="CDD" id="cd03507">
    <property type="entry name" value="Delta12-FADS-like"/>
    <property type="match status" value="1"/>
</dbReference>
<dbReference type="STRING" id="578462.A0A0L0RW51"/>
<evidence type="ECO:0000256" key="2">
    <source>
        <dbReference type="SAM" id="Phobius"/>
    </source>
</evidence>
<dbReference type="AlphaFoldDB" id="A0A0L0RW51"/>
<dbReference type="GO" id="GO:0016491">
    <property type="term" value="F:oxidoreductase activity"/>
    <property type="evidence" value="ECO:0007669"/>
    <property type="project" value="InterPro"/>
</dbReference>
<keyword evidence="2" id="KW-0472">Membrane</keyword>
<dbReference type="Proteomes" id="UP000054350">
    <property type="component" value="Unassembled WGS sequence"/>
</dbReference>
<evidence type="ECO:0000259" key="3">
    <source>
        <dbReference type="Pfam" id="PF00487"/>
    </source>
</evidence>
<feature type="transmembrane region" description="Helical" evidence="2">
    <location>
        <begin position="113"/>
        <end position="134"/>
    </location>
</feature>
<evidence type="ECO:0000256" key="1">
    <source>
        <dbReference type="SAM" id="MobiDB-lite"/>
    </source>
</evidence>
<keyword evidence="2" id="KW-1133">Transmembrane helix</keyword>
<dbReference type="Pfam" id="PF00487">
    <property type="entry name" value="FA_desaturase"/>
    <property type="match status" value="1"/>
</dbReference>
<dbReference type="PANTHER" id="PTHR32100">
    <property type="entry name" value="OMEGA-6 FATTY ACID DESATURASE, CHLOROPLASTIC"/>
    <property type="match status" value="1"/>
</dbReference>
<reference evidence="5" key="2">
    <citation type="submission" date="2009-11" db="EMBL/GenBank/DDBJ databases">
        <title>The Genome Sequence of Allomyces macrogynus strain ATCC 38327.</title>
        <authorList>
            <consortium name="The Broad Institute Genome Sequencing Platform"/>
            <person name="Russ C."/>
            <person name="Cuomo C."/>
            <person name="Shea T."/>
            <person name="Young S.K."/>
            <person name="Zeng Q."/>
            <person name="Koehrsen M."/>
            <person name="Haas B."/>
            <person name="Borodovsky M."/>
            <person name="Guigo R."/>
            <person name="Alvarado L."/>
            <person name="Berlin A."/>
            <person name="Borenstein D."/>
            <person name="Chen Z."/>
            <person name="Engels R."/>
            <person name="Freedman E."/>
            <person name="Gellesch M."/>
            <person name="Goldberg J."/>
            <person name="Griggs A."/>
            <person name="Gujja S."/>
            <person name="Heiman D."/>
            <person name="Hepburn T."/>
            <person name="Howarth C."/>
            <person name="Jen D."/>
            <person name="Larson L."/>
            <person name="Lewis B."/>
            <person name="Mehta T."/>
            <person name="Park D."/>
            <person name="Pearson M."/>
            <person name="Roberts A."/>
            <person name="Saif S."/>
            <person name="Shenoy N."/>
            <person name="Sisk P."/>
            <person name="Stolte C."/>
            <person name="Sykes S."/>
            <person name="Walk T."/>
            <person name="White J."/>
            <person name="Yandava C."/>
            <person name="Burger G."/>
            <person name="Gray M.W."/>
            <person name="Holland P.W.H."/>
            <person name="King N."/>
            <person name="Lang F.B.F."/>
            <person name="Roger A.J."/>
            <person name="Ruiz-Trillo I."/>
            <person name="Lander E."/>
            <person name="Nusbaum C."/>
        </authorList>
    </citation>
    <scope>NUCLEOTIDE SEQUENCE [LARGE SCALE GENOMIC DNA]</scope>
    <source>
        <strain evidence="5">ATCC 38327</strain>
    </source>
</reference>
<evidence type="ECO:0000313" key="5">
    <source>
        <dbReference type="Proteomes" id="UP000054350"/>
    </source>
</evidence>
<dbReference type="EMBL" id="GG745328">
    <property type="protein sequence ID" value="KNE54369.1"/>
    <property type="molecule type" value="Genomic_DNA"/>
</dbReference>
<feature type="transmembrane region" description="Helical" evidence="2">
    <location>
        <begin position="146"/>
        <end position="166"/>
    </location>
</feature>
<name>A0A0L0RW51_ALLM3</name>
<dbReference type="InterPro" id="IPR012171">
    <property type="entry name" value="Fatty_acid_desaturase"/>
</dbReference>
<dbReference type="OMA" id="WIAYAFV"/>
<protein>
    <recommendedName>
        <fullName evidence="3">Fatty acid desaturase domain-containing protein</fullName>
    </recommendedName>
</protein>
<reference evidence="4 5" key="1">
    <citation type="submission" date="2009-11" db="EMBL/GenBank/DDBJ databases">
        <title>Annotation of Allomyces macrogynus ATCC 38327.</title>
        <authorList>
            <consortium name="The Broad Institute Genome Sequencing Platform"/>
            <person name="Russ C."/>
            <person name="Cuomo C."/>
            <person name="Burger G."/>
            <person name="Gray M.W."/>
            <person name="Holland P.W.H."/>
            <person name="King N."/>
            <person name="Lang F.B.F."/>
            <person name="Roger A.J."/>
            <person name="Ruiz-Trillo I."/>
            <person name="Young S.K."/>
            <person name="Zeng Q."/>
            <person name="Gargeya S."/>
            <person name="Fitzgerald M."/>
            <person name="Haas B."/>
            <person name="Abouelleil A."/>
            <person name="Alvarado L."/>
            <person name="Arachchi H.M."/>
            <person name="Berlin A."/>
            <person name="Chapman S.B."/>
            <person name="Gearin G."/>
            <person name="Goldberg J."/>
            <person name="Griggs A."/>
            <person name="Gujja S."/>
            <person name="Hansen M."/>
            <person name="Heiman D."/>
            <person name="Howarth C."/>
            <person name="Larimer J."/>
            <person name="Lui A."/>
            <person name="MacDonald P.J.P."/>
            <person name="McCowen C."/>
            <person name="Montmayeur A."/>
            <person name="Murphy C."/>
            <person name="Neiman D."/>
            <person name="Pearson M."/>
            <person name="Priest M."/>
            <person name="Roberts A."/>
            <person name="Saif S."/>
            <person name="Shea T."/>
            <person name="Sisk P."/>
            <person name="Stolte C."/>
            <person name="Sykes S."/>
            <person name="Wortman J."/>
            <person name="Nusbaum C."/>
            <person name="Birren B."/>
        </authorList>
    </citation>
    <scope>NUCLEOTIDE SEQUENCE [LARGE SCALE GENOMIC DNA]</scope>
    <source>
        <strain evidence="4 5">ATCC 38327</strain>
    </source>
</reference>
<dbReference type="eggNOG" id="ENOG502QQNB">
    <property type="taxonomic scope" value="Eukaryota"/>
</dbReference>
<keyword evidence="2" id="KW-0812">Transmembrane</keyword>
<feature type="domain" description="Fatty acid desaturase" evidence="3">
    <location>
        <begin position="115"/>
        <end position="391"/>
    </location>
</feature>
<organism evidence="4 5">
    <name type="scientific">Allomyces macrogynus (strain ATCC 38327)</name>
    <name type="common">Allomyces javanicus var. macrogynus</name>
    <dbReference type="NCBI Taxonomy" id="578462"/>
    <lineage>
        <taxon>Eukaryota</taxon>
        <taxon>Fungi</taxon>
        <taxon>Fungi incertae sedis</taxon>
        <taxon>Blastocladiomycota</taxon>
        <taxon>Blastocladiomycetes</taxon>
        <taxon>Blastocladiales</taxon>
        <taxon>Blastocladiaceae</taxon>
        <taxon>Allomyces</taxon>
    </lineage>
</organism>
<dbReference type="VEuPathDB" id="FungiDB:AMAG_00346"/>
<evidence type="ECO:0000313" key="4">
    <source>
        <dbReference type="EMBL" id="KNE54369.1"/>
    </source>
</evidence>
<feature type="transmembrane region" description="Helical" evidence="2">
    <location>
        <begin position="223"/>
        <end position="242"/>
    </location>
</feature>
<gene>
    <name evidence="4" type="ORF">AMAG_00346</name>
</gene>
<dbReference type="GO" id="GO:0006629">
    <property type="term" value="P:lipid metabolic process"/>
    <property type="evidence" value="ECO:0007669"/>
    <property type="project" value="InterPro"/>
</dbReference>
<dbReference type="OrthoDB" id="1461976at2759"/>
<proteinExistence type="predicted"/>
<accession>A0A0L0RW51</accession>
<feature type="transmembrane region" description="Helical" evidence="2">
    <location>
        <begin position="275"/>
        <end position="297"/>
    </location>
</feature>
<keyword evidence="5" id="KW-1185">Reference proteome</keyword>
<feature type="compositionally biased region" description="Gly residues" evidence="1">
    <location>
        <begin position="19"/>
        <end position="29"/>
    </location>
</feature>
<sequence length="429" mass="48168">MAPPATISDVANYTLSQRRGGGAASAGKGGKGKHATPARNADKVGYQPIDMSLKELRDAIPAHLFERSAFKSFLWTFHDLILAAALAYGAMHIDSFSETLPLDVTARAAVRWMLWAAYWVAQGIVCTGIWVIAHECGHQSFSSSKALNNTVGYILHTALLVPYHAWRITHSKHHKATNHLTNDQVFVPHTRAELIASDPKLRERNASPDYDPGHDSLLQESPLFSLLGIVFMLTFGWPAYIINNTSGQKYPEYGWASHFFPSSPFFEPRNYGDIILSNIGVFGMLGLLGYAGSVFGVAAVVKFYVIPYLFVNMWLVIITFLQHTHPDLPHYSADTFTFLRGAIATVDRDYGILNYFFHNIADSHVVHHIWSTMPHYNAIKATEILREKLKGTPYYKMDKTPIAKAIWQSWTTCKFVEPVDQEGVYWFNN</sequence>
<feature type="transmembrane region" description="Helical" evidence="2">
    <location>
        <begin position="303"/>
        <end position="321"/>
    </location>
</feature>